<keyword evidence="7" id="KW-1017">Isopeptide bond</keyword>
<evidence type="ECO:0000259" key="37">
    <source>
        <dbReference type="PROSITE" id="PS50305"/>
    </source>
</evidence>
<feature type="binding site" evidence="35">
    <location>
        <position position="163"/>
    </location>
    <ligand>
        <name>Zn(2+)</name>
        <dbReference type="ChEBI" id="CHEBI:29105"/>
    </ligand>
</feature>
<dbReference type="Proteomes" id="UP000694395">
    <property type="component" value="Chromosome 28"/>
</dbReference>
<keyword evidence="22" id="KW-0238">DNA-binding</keyword>
<dbReference type="PANTHER" id="PTHR11085">
    <property type="entry name" value="NAD-DEPENDENT PROTEIN DEACYLASE SIRTUIN-5, MITOCHONDRIAL-RELATED"/>
    <property type="match status" value="1"/>
</dbReference>
<evidence type="ECO:0000256" key="20">
    <source>
        <dbReference type="ARBA" id="ARBA00022990"/>
    </source>
</evidence>
<evidence type="ECO:0000256" key="18">
    <source>
        <dbReference type="ARBA" id="ARBA00022884"/>
    </source>
</evidence>
<keyword evidence="39" id="KW-1185">Reference proteome</keyword>
<dbReference type="GO" id="GO:0000122">
    <property type="term" value="P:negative regulation of transcription by RNA polymerase II"/>
    <property type="evidence" value="ECO:0007669"/>
    <property type="project" value="TreeGrafter"/>
</dbReference>
<evidence type="ECO:0000256" key="22">
    <source>
        <dbReference type="ARBA" id="ARBA00023125"/>
    </source>
</evidence>
<evidence type="ECO:0000256" key="8">
    <source>
        <dbReference type="ARBA" id="ARBA00022553"/>
    </source>
</evidence>
<evidence type="ECO:0000256" key="29">
    <source>
        <dbReference type="ARBA" id="ARBA00050216"/>
    </source>
</evidence>
<evidence type="ECO:0000256" key="4">
    <source>
        <dbReference type="ARBA" id="ARBA00012928"/>
    </source>
</evidence>
<protein>
    <recommendedName>
        <fullName evidence="32">NAD-dependent protein deacylase sirtuin-6</fullName>
        <ecNumber evidence="4">2.3.1.286</ecNumber>
    </recommendedName>
    <alternativeName>
        <fullName evidence="34">NAD-dependent protein deacetylase sirtuin-6</fullName>
    </alternativeName>
    <alternativeName>
        <fullName evidence="33">Protein mono-ADP-ribosyltransferase sirtuin-6</fullName>
    </alternativeName>
</protein>
<keyword evidence="12 35" id="KW-0479">Metal-binding</keyword>
<keyword evidence="5" id="KW-0158">Chromosome</keyword>
<dbReference type="GO" id="GO:0003714">
    <property type="term" value="F:transcription corepressor activity"/>
    <property type="evidence" value="ECO:0007669"/>
    <property type="project" value="TreeGrafter"/>
</dbReference>
<dbReference type="GO" id="GO:0005634">
    <property type="term" value="C:nucleus"/>
    <property type="evidence" value="ECO:0007669"/>
    <property type="project" value="UniProtKB-SubCell"/>
</dbReference>
<sequence length="363" mass="40579">MGERGMLWPSFCILSMSRSSSCIEMHLLPFEALQLPQQMPHLTTEMWRDCLTVCLVCCPVITLDVSVRAFVHTSHTSMLSPSLRGPKGVWTMEERGESPHFDTTFEEARPSLTHMALLGLQRASYLKYLISQNVDGIHVRSGFPRNLLSELHGNMFVEECGKCGKQYVREKVIGVMGLKPTGKYCEEVRGRGLRSCRGKLISTILDWEEALPEKDLNRAEEASRRADLALTLGTSLQIKPSGDLPLFTKRKGGKVVIVNLQPTKHDKHAHLRINGYVDEVMSQLMELLGLDIPKWDGPTVCESSTPDQKPLPAIATKKESEHRTRTCPEVETRTRGPTPQPSPSDSSDSPQEPNRVKNKPVVS</sequence>
<comment type="catalytic activity">
    <reaction evidence="30">
        <text>L-lysyl-[protein] + NAD(+) = N(6)-(ADP-D-ribosyl)-L-lysyl-[protein] + nicotinamide + H(+)</text>
        <dbReference type="Rhea" id="RHEA:58220"/>
        <dbReference type="Rhea" id="RHEA-COMP:9752"/>
        <dbReference type="Rhea" id="RHEA-COMP:15088"/>
        <dbReference type="ChEBI" id="CHEBI:15378"/>
        <dbReference type="ChEBI" id="CHEBI:17154"/>
        <dbReference type="ChEBI" id="CHEBI:29969"/>
        <dbReference type="ChEBI" id="CHEBI:57540"/>
        <dbReference type="ChEBI" id="CHEBI:142515"/>
    </reaction>
    <physiologicalReaction direction="left-to-right" evidence="30">
        <dbReference type="Rhea" id="RHEA:58221"/>
    </physiologicalReaction>
</comment>
<comment type="catalytic activity">
    <reaction evidence="29">
        <text>L-arginyl-[protein] + NAD(+) = N(omega)-(ADP-D-ribosyl)-L-arginyl-[protein] + nicotinamide + H(+)</text>
        <dbReference type="Rhea" id="RHEA:19149"/>
        <dbReference type="Rhea" id="RHEA-COMP:10532"/>
        <dbReference type="Rhea" id="RHEA-COMP:15087"/>
        <dbReference type="ChEBI" id="CHEBI:15378"/>
        <dbReference type="ChEBI" id="CHEBI:17154"/>
        <dbReference type="ChEBI" id="CHEBI:29965"/>
        <dbReference type="ChEBI" id="CHEBI:57540"/>
        <dbReference type="ChEBI" id="CHEBI:142554"/>
    </reaction>
    <physiologicalReaction direction="left-to-right" evidence="29">
        <dbReference type="Rhea" id="RHEA:19150"/>
    </physiologicalReaction>
</comment>
<comment type="subunit">
    <text evidence="31">Homodimer; binds to nucleosomes and DNA ends as a homodimer. Interacts with RELA; interferes with RELA binding to target DNA. Interacts with SMARCA5; promoting recruitment of SMARCA5/SNF2H to double-strand breaks (DSBs) sites. Interacts with the mTORC2 complex; preventing the ability of SIRT6 to deacetylate FOXO1. Interacts with the CLOCK-BMAL1 complex; recruited by the CLOCK-BMAL1 complex to regulate expression of clock-controlled genes. Interacts with CSNK2A2; preventing CSNK2A2 localization to the nucleus.</text>
</comment>
<keyword evidence="11" id="KW-0548">Nucleotidyltransferase</keyword>
<name>A0A8K9UFP8_ONCMY</name>
<keyword evidence="23" id="KW-0539">Nucleus</keyword>
<keyword evidence="15 35" id="KW-0862">Zinc</keyword>
<dbReference type="FunFam" id="3.40.50.1220:FF:000029">
    <property type="entry name" value="NAD-dependent protein deacetylase sirtuin-6 isoform X2"/>
    <property type="match status" value="1"/>
</dbReference>
<feature type="binding site" evidence="35">
    <location>
        <position position="185"/>
    </location>
    <ligand>
        <name>Zn(2+)</name>
        <dbReference type="ChEBI" id="CHEBI:29105"/>
    </ligand>
</feature>
<evidence type="ECO:0000256" key="31">
    <source>
        <dbReference type="ARBA" id="ARBA00066285"/>
    </source>
</evidence>
<evidence type="ECO:0000256" key="5">
    <source>
        <dbReference type="ARBA" id="ARBA00022454"/>
    </source>
</evidence>
<evidence type="ECO:0000256" key="1">
    <source>
        <dbReference type="ARBA" id="ARBA00004123"/>
    </source>
</evidence>
<reference evidence="38" key="3">
    <citation type="submission" date="2025-09" db="UniProtKB">
        <authorList>
            <consortium name="Ensembl"/>
        </authorList>
    </citation>
    <scope>IDENTIFICATION</scope>
</reference>
<dbReference type="GO" id="GO:0046969">
    <property type="term" value="F:histone H3K9 deacetylase activity, NAD-dependent"/>
    <property type="evidence" value="ECO:0007669"/>
    <property type="project" value="TreeGrafter"/>
</dbReference>
<dbReference type="GeneTree" id="ENSGT00940000160088"/>
<comment type="catalytic activity">
    <reaction evidence="28">
        <text>N(6)-acetyl-L-lysyl-[protein] + NAD(+) + H2O = 2''-O-acetyl-ADP-D-ribose + nicotinamide + L-lysyl-[protein]</text>
        <dbReference type="Rhea" id="RHEA:43636"/>
        <dbReference type="Rhea" id="RHEA-COMP:9752"/>
        <dbReference type="Rhea" id="RHEA-COMP:10731"/>
        <dbReference type="ChEBI" id="CHEBI:15377"/>
        <dbReference type="ChEBI" id="CHEBI:17154"/>
        <dbReference type="ChEBI" id="CHEBI:29969"/>
        <dbReference type="ChEBI" id="CHEBI:57540"/>
        <dbReference type="ChEBI" id="CHEBI:61930"/>
        <dbReference type="ChEBI" id="CHEBI:83767"/>
        <dbReference type="EC" id="2.3.1.286"/>
    </reaction>
    <physiologicalReaction direction="left-to-right" evidence="28">
        <dbReference type="Rhea" id="RHEA:43637"/>
    </physiologicalReaction>
</comment>
<evidence type="ECO:0000256" key="26">
    <source>
        <dbReference type="ARBA" id="ARBA00048378"/>
    </source>
</evidence>
<evidence type="ECO:0000256" key="25">
    <source>
        <dbReference type="ARBA" id="ARBA00038170"/>
    </source>
</evidence>
<evidence type="ECO:0000256" key="34">
    <source>
        <dbReference type="ARBA" id="ARBA00083163"/>
    </source>
</evidence>
<comment type="similarity">
    <text evidence="25">Belongs to the sirtuin family. Class IV subfamily.</text>
</comment>
<reference evidence="38" key="1">
    <citation type="submission" date="2020-07" db="EMBL/GenBank/DDBJ databases">
        <title>A long reads based de novo assembly of the rainbow trout Arlee double haploid line genome.</title>
        <authorList>
            <person name="Gao G."/>
            <person name="Palti Y."/>
        </authorList>
    </citation>
    <scope>NUCLEOTIDE SEQUENCE [LARGE SCALE GENOMIC DNA]</scope>
</reference>
<keyword evidence="14" id="KW-0256">Endoplasmic reticulum</keyword>
<keyword evidence="21" id="KW-0520">NAD</keyword>
<comment type="catalytic activity">
    <reaction evidence="27">
        <text>N(6)-tetradecanoyl-L-lysyl-[protein] + NAD(+) + H2O = 2''-O-tetradecanoyl-ADP-D-ribose + nicotinamide + L-lysyl-[protein]</text>
        <dbReference type="Rhea" id="RHEA:70567"/>
        <dbReference type="Rhea" id="RHEA-COMP:9752"/>
        <dbReference type="Rhea" id="RHEA-COMP:15437"/>
        <dbReference type="ChEBI" id="CHEBI:15377"/>
        <dbReference type="ChEBI" id="CHEBI:17154"/>
        <dbReference type="ChEBI" id="CHEBI:29969"/>
        <dbReference type="ChEBI" id="CHEBI:57540"/>
        <dbReference type="ChEBI" id="CHEBI:141129"/>
        <dbReference type="ChEBI" id="CHEBI:189674"/>
    </reaction>
    <physiologicalReaction direction="left-to-right" evidence="27">
        <dbReference type="Rhea" id="RHEA:70568"/>
    </physiologicalReaction>
</comment>
<evidence type="ECO:0000256" key="23">
    <source>
        <dbReference type="ARBA" id="ARBA00023242"/>
    </source>
</evidence>
<dbReference type="AlphaFoldDB" id="A0A8K9UFP8"/>
<dbReference type="Pfam" id="PF02146">
    <property type="entry name" value="SIR2"/>
    <property type="match status" value="1"/>
</dbReference>
<evidence type="ECO:0000256" key="6">
    <source>
        <dbReference type="ARBA" id="ARBA00022473"/>
    </source>
</evidence>
<evidence type="ECO:0000256" key="11">
    <source>
        <dbReference type="ARBA" id="ARBA00022695"/>
    </source>
</evidence>
<keyword evidence="24" id="KW-0012">Acyltransferase</keyword>
<keyword evidence="8" id="KW-0597">Phosphoprotein</keyword>
<dbReference type="SUPFAM" id="SSF52467">
    <property type="entry name" value="DHS-like NAD/FAD-binding domain"/>
    <property type="match status" value="1"/>
</dbReference>
<keyword evidence="16" id="KW-0832">Ubl conjugation</keyword>
<dbReference type="FunFam" id="2.20.28.200:FF:000001">
    <property type="entry name" value="NAD-dependent protein deacetylase sirtuin-6"/>
    <property type="match status" value="1"/>
</dbReference>
<evidence type="ECO:0000313" key="38">
    <source>
        <dbReference type="Ensembl" id="ENSOMYP00000108100.1"/>
    </source>
</evidence>
<dbReference type="EC" id="2.3.1.286" evidence="4"/>
<keyword evidence="10" id="KW-0808">Transferase</keyword>
<evidence type="ECO:0000256" key="36">
    <source>
        <dbReference type="SAM" id="MobiDB-lite"/>
    </source>
</evidence>
<dbReference type="GO" id="GO:0006974">
    <property type="term" value="P:DNA damage response"/>
    <property type="evidence" value="ECO:0007669"/>
    <property type="project" value="UniProtKB-KW"/>
</dbReference>
<evidence type="ECO:0000256" key="32">
    <source>
        <dbReference type="ARBA" id="ARBA00071352"/>
    </source>
</evidence>
<dbReference type="Ensembl" id="ENSOMYT00000131482.1">
    <property type="protein sequence ID" value="ENSOMYP00000108100.1"/>
    <property type="gene ID" value="ENSOMYG00000062249.1"/>
</dbReference>
<dbReference type="Gene3D" id="3.40.50.1220">
    <property type="entry name" value="TPP-binding domain"/>
    <property type="match status" value="1"/>
</dbReference>
<evidence type="ECO:0000256" key="2">
    <source>
        <dbReference type="ARBA" id="ARBA00004240"/>
    </source>
</evidence>
<dbReference type="GO" id="GO:0000781">
    <property type="term" value="C:chromosome, telomeric region"/>
    <property type="evidence" value="ECO:0007669"/>
    <property type="project" value="UniProtKB-SubCell"/>
</dbReference>
<evidence type="ECO:0000256" key="21">
    <source>
        <dbReference type="ARBA" id="ARBA00023027"/>
    </source>
</evidence>
<comment type="subcellular location">
    <subcellularLocation>
        <location evidence="3">Chromosome</location>
        <location evidence="3">Telomere</location>
    </subcellularLocation>
    <subcellularLocation>
        <location evidence="2">Endoplasmic reticulum</location>
    </subcellularLocation>
    <subcellularLocation>
        <location evidence="1">Nucleus</location>
    </subcellularLocation>
</comment>
<feature type="domain" description="Deacetylase sirtuin-type" evidence="37">
    <location>
        <begin position="1"/>
        <end position="291"/>
    </location>
</feature>
<evidence type="ECO:0000256" key="14">
    <source>
        <dbReference type="ARBA" id="ARBA00022824"/>
    </source>
</evidence>
<evidence type="ECO:0000256" key="27">
    <source>
        <dbReference type="ARBA" id="ARBA00048905"/>
    </source>
</evidence>
<dbReference type="GO" id="GO:0005783">
    <property type="term" value="C:endoplasmic reticulum"/>
    <property type="evidence" value="ECO:0007669"/>
    <property type="project" value="UniProtKB-SubCell"/>
</dbReference>
<feature type="active site" description="Proton acceptor" evidence="35">
    <location>
        <position position="152"/>
    </location>
</feature>
<dbReference type="Gene3D" id="2.20.28.200">
    <property type="match status" value="1"/>
</dbReference>
<comment type="catalytic activity">
    <reaction evidence="26">
        <text>N(6)-hexadecanoyl-L-lysyl-[protein] + NAD(+) + H2O = 2''-O-hexadecanoyl-ADP-D-ribose + nicotinamide + L-lysyl-[protein]</text>
        <dbReference type="Rhea" id="RHEA:70563"/>
        <dbReference type="Rhea" id="RHEA-COMP:9752"/>
        <dbReference type="Rhea" id="RHEA-COMP:14175"/>
        <dbReference type="ChEBI" id="CHEBI:15377"/>
        <dbReference type="ChEBI" id="CHEBI:17154"/>
        <dbReference type="ChEBI" id="CHEBI:29969"/>
        <dbReference type="ChEBI" id="CHEBI:57540"/>
        <dbReference type="ChEBI" id="CHEBI:138936"/>
        <dbReference type="ChEBI" id="CHEBI:189673"/>
    </reaction>
    <physiologicalReaction direction="left-to-right" evidence="26">
        <dbReference type="Rhea" id="RHEA:70564"/>
    </physiologicalReaction>
</comment>
<evidence type="ECO:0000256" key="33">
    <source>
        <dbReference type="ARBA" id="ARBA00076455"/>
    </source>
</evidence>
<evidence type="ECO:0000256" key="10">
    <source>
        <dbReference type="ARBA" id="ARBA00022679"/>
    </source>
</evidence>
<dbReference type="PANTHER" id="PTHR11085:SF12">
    <property type="entry name" value="NAD-DEPENDENT PROTEIN DEACYLASE SIRTUIN-6"/>
    <property type="match status" value="1"/>
</dbReference>
<dbReference type="InterPro" id="IPR026590">
    <property type="entry name" value="Ssirtuin_cat_dom"/>
</dbReference>
<dbReference type="InterPro" id="IPR050134">
    <property type="entry name" value="NAD-dep_sirtuin_deacylases"/>
</dbReference>
<organism evidence="38 39">
    <name type="scientific">Oncorhynchus mykiss</name>
    <name type="common">Rainbow trout</name>
    <name type="synonym">Salmo gairdneri</name>
    <dbReference type="NCBI Taxonomy" id="8022"/>
    <lineage>
        <taxon>Eukaryota</taxon>
        <taxon>Metazoa</taxon>
        <taxon>Chordata</taxon>
        <taxon>Craniata</taxon>
        <taxon>Vertebrata</taxon>
        <taxon>Euteleostomi</taxon>
        <taxon>Actinopterygii</taxon>
        <taxon>Neopterygii</taxon>
        <taxon>Teleostei</taxon>
        <taxon>Protacanthopterygii</taxon>
        <taxon>Salmoniformes</taxon>
        <taxon>Salmonidae</taxon>
        <taxon>Salmoninae</taxon>
        <taxon>Oncorhynchus</taxon>
    </lineage>
</organism>
<evidence type="ECO:0000256" key="17">
    <source>
        <dbReference type="ARBA" id="ARBA00022853"/>
    </source>
</evidence>
<evidence type="ECO:0000313" key="39">
    <source>
        <dbReference type="Proteomes" id="UP000694395"/>
    </source>
</evidence>
<evidence type="ECO:0000256" key="9">
    <source>
        <dbReference type="ARBA" id="ARBA00022676"/>
    </source>
</evidence>
<reference evidence="38" key="2">
    <citation type="submission" date="2025-08" db="UniProtKB">
        <authorList>
            <consortium name="Ensembl"/>
        </authorList>
    </citation>
    <scope>IDENTIFICATION</scope>
</reference>
<dbReference type="InterPro" id="IPR029035">
    <property type="entry name" value="DHS-like_NAD/FAD-binding_dom"/>
</dbReference>
<feature type="binding site" evidence="35">
    <location>
        <position position="196"/>
    </location>
    <ligand>
        <name>Zn(2+)</name>
        <dbReference type="ChEBI" id="CHEBI:29105"/>
    </ligand>
</feature>
<dbReference type="PROSITE" id="PS50305">
    <property type="entry name" value="SIRTUIN"/>
    <property type="match status" value="1"/>
</dbReference>
<keyword evidence="17" id="KW-0156">Chromatin regulator</keyword>
<evidence type="ECO:0000256" key="7">
    <source>
        <dbReference type="ARBA" id="ARBA00022499"/>
    </source>
</evidence>
<keyword evidence="13" id="KW-0227">DNA damage</keyword>
<keyword evidence="19" id="KW-0779">Telomere</keyword>
<evidence type="ECO:0000256" key="30">
    <source>
        <dbReference type="ARBA" id="ARBA00051286"/>
    </source>
</evidence>
<keyword evidence="6" id="KW-0217">Developmental protein</keyword>
<keyword evidence="18" id="KW-0694">RNA-binding</keyword>
<evidence type="ECO:0000256" key="28">
    <source>
        <dbReference type="ARBA" id="ARBA00050163"/>
    </source>
</evidence>
<accession>A0A8K9UFP8</accession>
<evidence type="ECO:0000256" key="13">
    <source>
        <dbReference type="ARBA" id="ARBA00022763"/>
    </source>
</evidence>
<evidence type="ECO:0000256" key="24">
    <source>
        <dbReference type="ARBA" id="ARBA00023315"/>
    </source>
</evidence>
<keyword evidence="20" id="KW-0007">Acetylation</keyword>
<evidence type="ECO:0000256" key="3">
    <source>
        <dbReference type="ARBA" id="ARBA00004574"/>
    </source>
</evidence>
<dbReference type="InterPro" id="IPR003000">
    <property type="entry name" value="Sirtuin"/>
</dbReference>
<dbReference type="GO" id="GO:0016779">
    <property type="term" value="F:nucleotidyltransferase activity"/>
    <property type="evidence" value="ECO:0007669"/>
    <property type="project" value="UniProtKB-KW"/>
</dbReference>
<proteinExistence type="inferred from homology"/>
<feature type="binding site" evidence="35">
    <location>
        <position position="160"/>
    </location>
    <ligand>
        <name>Zn(2+)</name>
        <dbReference type="ChEBI" id="CHEBI:29105"/>
    </ligand>
</feature>
<dbReference type="GO" id="GO:0016757">
    <property type="term" value="F:glycosyltransferase activity"/>
    <property type="evidence" value="ECO:0007669"/>
    <property type="project" value="UniProtKB-KW"/>
</dbReference>
<feature type="region of interest" description="Disordered" evidence="36">
    <location>
        <begin position="299"/>
        <end position="363"/>
    </location>
</feature>
<dbReference type="GO" id="GO:0046872">
    <property type="term" value="F:metal ion binding"/>
    <property type="evidence" value="ECO:0007669"/>
    <property type="project" value="UniProtKB-KW"/>
</dbReference>
<dbReference type="GO" id="GO:0070403">
    <property type="term" value="F:NAD+ binding"/>
    <property type="evidence" value="ECO:0007669"/>
    <property type="project" value="InterPro"/>
</dbReference>
<dbReference type="GO" id="GO:0003677">
    <property type="term" value="F:DNA binding"/>
    <property type="evidence" value="ECO:0007669"/>
    <property type="project" value="UniProtKB-KW"/>
</dbReference>
<evidence type="ECO:0000256" key="16">
    <source>
        <dbReference type="ARBA" id="ARBA00022843"/>
    </source>
</evidence>
<dbReference type="GO" id="GO:0140765">
    <property type="term" value="F:histone H3K56 deacetylase activity, NAD-dependent"/>
    <property type="evidence" value="ECO:0007669"/>
    <property type="project" value="UniProtKB-ARBA"/>
</dbReference>
<dbReference type="GO" id="GO:0003723">
    <property type="term" value="F:RNA binding"/>
    <property type="evidence" value="ECO:0007669"/>
    <property type="project" value="UniProtKB-KW"/>
</dbReference>
<evidence type="ECO:0000256" key="12">
    <source>
        <dbReference type="ARBA" id="ARBA00022723"/>
    </source>
</evidence>
<dbReference type="FunFam" id="3.40.50.1220:FF:000038">
    <property type="entry name" value="NAD-dependent protein deacetylase sirtuin-6 isoform X2"/>
    <property type="match status" value="1"/>
</dbReference>
<evidence type="ECO:0000256" key="15">
    <source>
        <dbReference type="ARBA" id="ARBA00022833"/>
    </source>
</evidence>
<keyword evidence="9" id="KW-0328">Glycosyltransferase</keyword>
<evidence type="ECO:0000256" key="35">
    <source>
        <dbReference type="PROSITE-ProRule" id="PRU00236"/>
    </source>
</evidence>
<feature type="compositionally biased region" description="Basic and acidic residues" evidence="36">
    <location>
        <begin position="316"/>
        <end position="334"/>
    </location>
</feature>
<evidence type="ECO:0000256" key="19">
    <source>
        <dbReference type="ARBA" id="ARBA00022895"/>
    </source>
</evidence>